<proteinExistence type="predicted"/>
<keyword evidence="1" id="KW-0472">Membrane</keyword>
<evidence type="ECO:0000256" key="1">
    <source>
        <dbReference type="SAM" id="Phobius"/>
    </source>
</evidence>
<reference evidence="2 3" key="1">
    <citation type="submission" date="2014-06" db="EMBL/GenBank/DDBJ databases">
        <authorList>
            <person name="Swart Estienne"/>
        </authorList>
    </citation>
    <scope>NUCLEOTIDE SEQUENCE [LARGE SCALE GENOMIC DNA]</scope>
    <source>
        <strain evidence="2 3">130c</strain>
    </source>
</reference>
<gene>
    <name evidence="2" type="primary">Contig3932.g4205</name>
    <name evidence="2" type="ORF">STYLEM_15754</name>
</gene>
<dbReference type="InParanoid" id="A0A078AX62"/>
<dbReference type="AlphaFoldDB" id="A0A078AX62"/>
<organism evidence="2 3">
    <name type="scientific">Stylonychia lemnae</name>
    <name type="common">Ciliate</name>
    <dbReference type="NCBI Taxonomy" id="5949"/>
    <lineage>
        <taxon>Eukaryota</taxon>
        <taxon>Sar</taxon>
        <taxon>Alveolata</taxon>
        <taxon>Ciliophora</taxon>
        <taxon>Intramacronucleata</taxon>
        <taxon>Spirotrichea</taxon>
        <taxon>Stichotrichia</taxon>
        <taxon>Sporadotrichida</taxon>
        <taxon>Oxytrichidae</taxon>
        <taxon>Stylonychinae</taxon>
        <taxon>Stylonychia</taxon>
    </lineage>
</organism>
<feature type="transmembrane region" description="Helical" evidence="1">
    <location>
        <begin position="133"/>
        <end position="152"/>
    </location>
</feature>
<keyword evidence="1" id="KW-0812">Transmembrane</keyword>
<evidence type="ECO:0000313" key="3">
    <source>
        <dbReference type="Proteomes" id="UP000039865"/>
    </source>
</evidence>
<protein>
    <submittedName>
        <fullName evidence="2">Uncharacterized protein</fullName>
    </submittedName>
</protein>
<sequence length="153" mass="16208">MCCAKVVQSVKATPTSTTVTNTTSYQCLPLEYVAQVGTYILSTTTNYSYSCVTTKAEPTYCTSASDTACSSDTQCCAARGAAVSTGSVIAFNSNVCYTKTNTYSWTINQLSTSAPNITYARNCLQAVSSSTNGIQLIYSAIFGIISIASFYVL</sequence>
<dbReference type="EMBL" id="CCKQ01014860">
    <property type="protein sequence ID" value="CDW86656.1"/>
    <property type="molecule type" value="Genomic_DNA"/>
</dbReference>
<keyword evidence="3" id="KW-1185">Reference proteome</keyword>
<evidence type="ECO:0000313" key="2">
    <source>
        <dbReference type="EMBL" id="CDW86656.1"/>
    </source>
</evidence>
<accession>A0A078AX62</accession>
<dbReference type="Proteomes" id="UP000039865">
    <property type="component" value="Unassembled WGS sequence"/>
</dbReference>
<keyword evidence="1" id="KW-1133">Transmembrane helix</keyword>
<name>A0A078AX62_STYLE</name>